<dbReference type="Proteomes" id="UP000289200">
    <property type="component" value="Unassembled WGS sequence"/>
</dbReference>
<sequence length="237" mass="25631">MAHRERSCAQTTSVPVERRRDIRVVVNLPGRYVLPRRRAVDGKPPAFACRLVNASPHGLMVAASVVGAVGEPVAAQFEEFGRLDGVILRRLYGGFAMSIEVTGERLAQLEAKLVWLDRLQRKAVANERRHDRMVPRTPQSIVVLADGTTLPCRIIDMSASGAAVTAALTPPLGMPLAVGAVVGRVVRRFAGGFAVEFVETQEIATLERLLIRSPVRARAMSAMPPPEDGGEIVIIDA</sequence>
<reference evidence="3" key="1">
    <citation type="submission" date="2018-10" db="EMBL/GenBank/DDBJ databases">
        <authorList>
            <person name="Peiro R."/>
            <person name="Begona"/>
            <person name="Cbmso G."/>
            <person name="Lopez M."/>
            <person name="Gonzalez S."/>
            <person name="Sacristan E."/>
            <person name="Castillo E."/>
        </authorList>
    </citation>
    <scope>NUCLEOTIDE SEQUENCE [LARGE SCALE GENOMIC DNA]</scope>
</reference>
<dbReference type="SUPFAM" id="SSF141371">
    <property type="entry name" value="PilZ domain-like"/>
    <property type="match status" value="1"/>
</dbReference>
<dbReference type="AlphaFoldDB" id="A0A3S4CJG7"/>
<comment type="caution">
    <text evidence="2">The sequence shown here is derived from an EMBL/GenBank/DDBJ whole genome shotgun (WGS) entry which is preliminary data.</text>
</comment>
<dbReference type="Pfam" id="PF07238">
    <property type="entry name" value="PilZ"/>
    <property type="match status" value="1"/>
</dbReference>
<protein>
    <recommendedName>
        <fullName evidence="1">PilZ domain-containing protein</fullName>
    </recommendedName>
</protein>
<feature type="domain" description="PilZ" evidence="1">
    <location>
        <begin position="127"/>
        <end position="210"/>
    </location>
</feature>
<organism evidence="2 3">
    <name type="scientific">Rhodoplanes serenus</name>
    <dbReference type="NCBI Taxonomy" id="200615"/>
    <lineage>
        <taxon>Bacteria</taxon>
        <taxon>Pseudomonadati</taxon>
        <taxon>Pseudomonadota</taxon>
        <taxon>Alphaproteobacteria</taxon>
        <taxon>Hyphomicrobiales</taxon>
        <taxon>Nitrobacteraceae</taxon>
        <taxon>Rhodoplanes</taxon>
    </lineage>
</organism>
<keyword evidence="3" id="KW-1185">Reference proteome</keyword>
<dbReference type="EMBL" id="UWOC01000178">
    <property type="protein sequence ID" value="VCU10726.1"/>
    <property type="molecule type" value="Genomic_DNA"/>
</dbReference>
<dbReference type="OrthoDB" id="7991169at2"/>
<accession>A0A3S4CJG7</accession>
<dbReference type="RefSeq" id="WP_129610791.1">
    <property type="nucleotide sequence ID" value="NZ_UWOC01000178.1"/>
</dbReference>
<dbReference type="InterPro" id="IPR009875">
    <property type="entry name" value="PilZ_domain"/>
</dbReference>
<evidence type="ECO:0000313" key="3">
    <source>
        <dbReference type="Proteomes" id="UP000289200"/>
    </source>
</evidence>
<name>A0A3S4CJG7_9BRAD</name>
<evidence type="ECO:0000313" key="2">
    <source>
        <dbReference type="EMBL" id="VCU10726.1"/>
    </source>
</evidence>
<dbReference type="GO" id="GO:0035438">
    <property type="term" value="F:cyclic-di-GMP binding"/>
    <property type="evidence" value="ECO:0007669"/>
    <property type="project" value="InterPro"/>
</dbReference>
<proteinExistence type="predicted"/>
<gene>
    <name evidence="2" type="ORF">RHODGE_RHODGE_03928</name>
</gene>
<evidence type="ECO:0000259" key="1">
    <source>
        <dbReference type="Pfam" id="PF07238"/>
    </source>
</evidence>